<evidence type="ECO:0000313" key="2">
    <source>
        <dbReference type="EMBL" id="MEU6819217.1"/>
    </source>
</evidence>
<feature type="signal peptide" evidence="1">
    <location>
        <begin position="1"/>
        <end position="28"/>
    </location>
</feature>
<evidence type="ECO:0000313" key="3">
    <source>
        <dbReference type="Proteomes" id="UP001551176"/>
    </source>
</evidence>
<protein>
    <recommendedName>
        <fullName evidence="4">Secreted protein</fullName>
    </recommendedName>
</protein>
<evidence type="ECO:0000256" key="1">
    <source>
        <dbReference type="SAM" id="SignalP"/>
    </source>
</evidence>
<organism evidence="2 3">
    <name type="scientific">Streptomyces atriruber</name>
    <dbReference type="NCBI Taxonomy" id="545121"/>
    <lineage>
        <taxon>Bacteria</taxon>
        <taxon>Bacillati</taxon>
        <taxon>Actinomycetota</taxon>
        <taxon>Actinomycetes</taxon>
        <taxon>Kitasatosporales</taxon>
        <taxon>Streptomycetaceae</taxon>
        <taxon>Streptomyces</taxon>
    </lineage>
</organism>
<dbReference type="Proteomes" id="UP001551176">
    <property type="component" value="Unassembled WGS sequence"/>
</dbReference>
<reference evidence="2 3" key="1">
    <citation type="submission" date="2024-06" db="EMBL/GenBank/DDBJ databases">
        <title>The Natural Products Discovery Center: Release of the First 8490 Sequenced Strains for Exploring Actinobacteria Biosynthetic Diversity.</title>
        <authorList>
            <person name="Kalkreuter E."/>
            <person name="Kautsar S.A."/>
            <person name="Yang D."/>
            <person name="Bader C.D."/>
            <person name="Teijaro C.N."/>
            <person name="Fluegel L."/>
            <person name="Davis C.M."/>
            <person name="Simpson J.R."/>
            <person name="Lauterbach L."/>
            <person name="Steele A.D."/>
            <person name="Gui C."/>
            <person name="Meng S."/>
            <person name="Li G."/>
            <person name="Viehrig K."/>
            <person name="Ye F."/>
            <person name="Su P."/>
            <person name="Kiefer A.F."/>
            <person name="Nichols A."/>
            <person name="Cepeda A.J."/>
            <person name="Yan W."/>
            <person name="Fan B."/>
            <person name="Jiang Y."/>
            <person name="Adhikari A."/>
            <person name="Zheng C.-J."/>
            <person name="Schuster L."/>
            <person name="Cowan T.M."/>
            <person name="Smanski M.J."/>
            <person name="Chevrette M.G."/>
            <person name="De Carvalho L.P.S."/>
            <person name="Shen B."/>
        </authorList>
    </citation>
    <scope>NUCLEOTIDE SEQUENCE [LARGE SCALE GENOMIC DNA]</scope>
    <source>
        <strain evidence="2 3">NPDC046838</strain>
    </source>
</reference>
<keyword evidence="1" id="KW-0732">Signal</keyword>
<evidence type="ECO:0008006" key="4">
    <source>
        <dbReference type="Google" id="ProtNLM"/>
    </source>
</evidence>
<comment type="caution">
    <text evidence="2">The sequence shown here is derived from an EMBL/GenBank/DDBJ whole genome shotgun (WGS) entry which is preliminary data.</text>
</comment>
<dbReference type="EMBL" id="JBEYXV010000001">
    <property type="protein sequence ID" value="MEU6819217.1"/>
    <property type="molecule type" value="Genomic_DNA"/>
</dbReference>
<feature type="chain" id="PRO_5046868921" description="Secreted protein" evidence="1">
    <location>
        <begin position="29"/>
        <end position="140"/>
    </location>
</feature>
<accession>A0ABV3BEX2</accession>
<proteinExistence type="predicted"/>
<gene>
    <name evidence="2" type="ORF">ABZ921_01210</name>
</gene>
<dbReference type="RefSeq" id="WP_359343214.1">
    <property type="nucleotide sequence ID" value="NZ_JBEYXV010000001.1"/>
</dbReference>
<sequence>MPIKHSVLTTAVALAALTGALVTTQAQADESVSPSAVSPTVSPTPEKVFHTTDGLSSCPKGRFCTETWDEPKKSWKIHVFWKCGTYALSHWEKVGAYINNQDGAYAKVLNADKKLVWPEIPPNNKKGWGNWTDAYYIRPC</sequence>
<name>A0ABV3BEX2_9ACTN</name>
<keyword evidence="3" id="KW-1185">Reference proteome</keyword>